<feature type="transmembrane region" description="Helical" evidence="1">
    <location>
        <begin position="66"/>
        <end position="85"/>
    </location>
</feature>
<dbReference type="PANTHER" id="PTHR33444:SF2">
    <property type="entry name" value="MARVEL DOMAIN-CONTAINING PROTEIN"/>
    <property type="match status" value="1"/>
</dbReference>
<feature type="transmembrane region" description="Helical" evidence="1">
    <location>
        <begin position="31"/>
        <end position="54"/>
    </location>
</feature>
<name>A0AAV1HP77_XYRNO</name>
<feature type="transmembrane region" description="Helical" evidence="1">
    <location>
        <begin position="144"/>
        <end position="163"/>
    </location>
</feature>
<proteinExistence type="predicted"/>
<dbReference type="Proteomes" id="UP001178508">
    <property type="component" value="Chromosome 23"/>
</dbReference>
<reference evidence="2" key="1">
    <citation type="submission" date="2023-08" db="EMBL/GenBank/DDBJ databases">
        <authorList>
            <person name="Alioto T."/>
            <person name="Alioto T."/>
            <person name="Gomez Garrido J."/>
        </authorList>
    </citation>
    <scope>NUCLEOTIDE SEQUENCE</scope>
</reference>
<keyword evidence="3" id="KW-1185">Reference proteome</keyword>
<dbReference type="PANTHER" id="PTHR33444">
    <property type="entry name" value="SI:DKEY-19B23.12-RELATED"/>
    <property type="match status" value="1"/>
</dbReference>
<dbReference type="AlphaFoldDB" id="A0AAV1HP77"/>
<dbReference type="EMBL" id="OY660886">
    <property type="protein sequence ID" value="CAJ1086132.1"/>
    <property type="molecule type" value="Genomic_DNA"/>
</dbReference>
<keyword evidence="1" id="KW-0472">Membrane</keyword>
<sequence>MAAPSTGRPVSITVAAVWRLEVKPPPRPPKLTVAATIGWSVLTLAQVILGVVYFKECPQQPVIPQYLLALALTQLLMIPFVTLSCESDEAHPQQHPKGVKACLQTLNIFFRIAWVLAGDVWILSVYQPNYDPAAGDGLYCNKNLYTFAFWYAMWETFLFWLFLTKLCRGFLCGVMMSPPPTNNDFYRNV</sequence>
<evidence type="ECO:0000256" key="1">
    <source>
        <dbReference type="SAM" id="Phobius"/>
    </source>
</evidence>
<dbReference type="InterPro" id="IPR040350">
    <property type="entry name" value="TMEM272"/>
</dbReference>
<evidence type="ECO:0000313" key="2">
    <source>
        <dbReference type="EMBL" id="CAJ1086132.1"/>
    </source>
</evidence>
<accession>A0AAV1HP77</accession>
<gene>
    <name evidence="2" type="ORF">XNOV1_A010488</name>
</gene>
<protein>
    <submittedName>
        <fullName evidence="2">Transmembrane protein 272-like</fullName>
    </submittedName>
</protein>
<organism evidence="2 3">
    <name type="scientific">Xyrichtys novacula</name>
    <name type="common">Pearly razorfish</name>
    <name type="synonym">Hemipteronotus novacula</name>
    <dbReference type="NCBI Taxonomy" id="13765"/>
    <lineage>
        <taxon>Eukaryota</taxon>
        <taxon>Metazoa</taxon>
        <taxon>Chordata</taxon>
        <taxon>Craniata</taxon>
        <taxon>Vertebrata</taxon>
        <taxon>Euteleostomi</taxon>
        <taxon>Actinopterygii</taxon>
        <taxon>Neopterygii</taxon>
        <taxon>Teleostei</taxon>
        <taxon>Neoteleostei</taxon>
        <taxon>Acanthomorphata</taxon>
        <taxon>Eupercaria</taxon>
        <taxon>Labriformes</taxon>
        <taxon>Labridae</taxon>
        <taxon>Xyrichtys</taxon>
    </lineage>
</organism>
<keyword evidence="1" id="KW-1133">Transmembrane helix</keyword>
<evidence type="ECO:0000313" key="3">
    <source>
        <dbReference type="Proteomes" id="UP001178508"/>
    </source>
</evidence>
<keyword evidence="1 2" id="KW-0812">Transmembrane</keyword>